<dbReference type="PRINTS" id="PR02108">
    <property type="entry name" value="MRGPCRFAMILY"/>
</dbReference>
<evidence type="ECO:0000313" key="12">
    <source>
        <dbReference type="Proteomes" id="UP000001811"/>
    </source>
</evidence>
<feature type="transmembrane region" description="Helical" evidence="9">
    <location>
        <begin position="175"/>
        <end position="198"/>
    </location>
</feature>
<dbReference type="STRING" id="9986.ENSOCUP00000023147"/>
<dbReference type="Ensembl" id="ENSOCUT00000029096.2">
    <property type="protein sequence ID" value="ENSOCUP00000023147.2"/>
    <property type="gene ID" value="ENSOCUG00000028073.2"/>
</dbReference>
<dbReference type="Gene3D" id="1.20.1070.10">
    <property type="entry name" value="Rhodopsin 7-helix transmembrane proteins"/>
    <property type="match status" value="1"/>
</dbReference>
<dbReference type="GeneTree" id="ENSGT01030000234639"/>
<dbReference type="EMBL" id="AAGW02037169">
    <property type="status" value="NOT_ANNOTATED_CDS"/>
    <property type="molecule type" value="Genomic_DNA"/>
</dbReference>
<evidence type="ECO:0000256" key="4">
    <source>
        <dbReference type="ARBA" id="ARBA00022989"/>
    </source>
</evidence>
<dbReference type="InterPro" id="IPR026234">
    <property type="entry name" value="MRGPCRFAMILY"/>
</dbReference>
<proteinExistence type="predicted"/>
<name>G1U1B3_RABIT</name>
<reference evidence="11" key="2">
    <citation type="submission" date="2025-08" db="UniProtKB">
        <authorList>
            <consortium name="Ensembl"/>
        </authorList>
    </citation>
    <scope>IDENTIFICATION</scope>
    <source>
        <strain evidence="11">Thorbecke</strain>
    </source>
</reference>
<dbReference type="GO" id="GO:0004930">
    <property type="term" value="F:G protein-coupled receptor activity"/>
    <property type="evidence" value="ECO:0007669"/>
    <property type="project" value="UniProtKB-KW"/>
</dbReference>
<keyword evidence="2" id="KW-1003">Cell membrane</keyword>
<dbReference type="AlphaFoldDB" id="G1U1B3"/>
<feature type="transmembrane region" description="Helical" evidence="9">
    <location>
        <begin position="96"/>
        <end position="122"/>
    </location>
</feature>
<dbReference type="HOGENOM" id="CLU_009579_4_1_1"/>
<reference evidence="11" key="3">
    <citation type="submission" date="2025-09" db="UniProtKB">
        <authorList>
            <consortium name="Ensembl"/>
        </authorList>
    </citation>
    <scope>IDENTIFICATION</scope>
    <source>
        <strain evidence="11">Thorbecke</strain>
    </source>
</reference>
<keyword evidence="6 9" id="KW-0472">Membrane</keyword>
<accession>G1U1B3</accession>
<dbReference type="PANTHER" id="PTHR11334:SF29">
    <property type="entry name" value="MAS-RELATED G-PROTEIN COUPLED RECEPTOR MEMBER X2"/>
    <property type="match status" value="1"/>
</dbReference>
<evidence type="ECO:0000256" key="1">
    <source>
        <dbReference type="ARBA" id="ARBA00004651"/>
    </source>
</evidence>
<evidence type="ECO:0000256" key="6">
    <source>
        <dbReference type="ARBA" id="ARBA00023136"/>
    </source>
</evidence>
<evidence type="ECO:0000259" key="10">
    <source>
        <dbReference type="PROSITE" id="PS50262"/>
    </source>
</evidence>
<dbReference type="SMR" id="G1U1B3"/>
<dbReference type="FunFam" id="1.20.1070.10:FF:000140">
    <property type="entry name" value="Mas-related G-protein coupled receptor member X2"/>
    <property type="match status" value="1"/>
</dbReference>
<dbReference type="SUPFAM" id="SSF81321">
    <property type="entry name" value="Family A G protein-coupled receptor-like"/>
    <property type="match status" value="1"/>
</dbReference>
<evidence type="ECO:0000256" key="8">
    <source>
        <dbReference type="ARBA" id="ARBA00023224"/>
    </source>
</evidence>
<keyword evidence="3 9" id="KW-0812">Transmembrane</keyword>
<keyword evidence="7" id="KW-0675">Receptor</keyword>
<dbReference type="PROSITE" id="PS50262">
    <property type="entry name" value="G_PROTEIN_RECEP_F1_2"/>
    <property type="match status" value="1"/>
</dbReference>
<dbReference type="GO" id="GO:0005886">
    <property type="term" value="C:plasma membrane"/>
    <property type="evidence" value="ECO:0007669"/>
    <property type="project" value="UniProtKB-SubCell"/>
</dbReference>
<evidence type="ECO:0000313" key="11">
    <source>
        <dbReference type="Ensembl" id="ENSOCUP00000023147.2"/>
    </source>
</evidence>
<dbReference type="InterPro" id="IPR000276">
    <property type="entry name" value="GPCR_Rhodpsn"/>
</dbReference>
<dbReference type="InParanoid" id="G1U1B3"/>
<dbReference type="PRINTS" id="PR00237">
    <property type="entry name" value="GPCRRHODOPSN"/>
</dbReference>
<evidence type="ECO:0000256" key="3">
    <source>
        <dbReference type="ARBA" id="ARBA00022692"/>
    </source>
</evidence>
<evidence type="ECO:0000256" key="2">
    <source>
        <dbReference type="ARBA" id="ARBA00022475"/>
    </source>
</evidence>
<evidence type="ECO:0000256" key="5">
    <source>
        <dbReference type="ARBA" id="ARBA00023040"/>
    </source>
</evidence>
<reference evidence="11 12" key="1">
    <citation type="journal article" date="2011" name="Nature">
        <title>A high-resolution map of human evolutionary constraint using 29 mammals.</title>
        <authorList>
            <person name="Lindblad-Toh K."/>
            <person name="Garber M."/>
            <person name="Zuk O."/>
            <person name="Lin M.F."/>
            <person name="Parker B.J."/>
            <person name="Washietl S."/>
            <person name="Kheradpour P."/>
            <person name="Ernst J."/>
            <person name="Jordan G."/>
            <person name="Mauceli E."/>
            <person name="Ward L.D."/>
            <person name="Lowe C.B."/>
            <person name="Holloway A.K."/>
            <person name="Clamp M."/>
            <person name="Gnerre S."/>
            <person name="Alfoldi J."/>
            <person name="Beal K."/>
            <person name="Chang J."/>
            <person name="Clawson H."/>
            <person name="Cuff J."/>
            <person name="Di Palma F."/>
            <person name="Fitzgerald S."/>
            <person name="Flicek P."/>
            <person name="Guttman M."/>
            <person name="Hubisz M.J."/>
            <person name="Jaffe D.B."/>
            <person name="Jungreis I."/>
            <person name="Kent W.J."/>
            <person name="Kostka D."/>
            <person name="Lara M."/>
            <person name="Martins A.L."/>
            <person name="Massingham T."/>
            <person name="Moltke I."/>
            <person name="Raney B.J."/>
            <person name="Rasmussen M.D."/>
            <person name="Robinson J."/>
            <person name="Stark A."/>
            <person name="Vilella A.J."/>
            <person name="Wen J."/>
            <person name="Xie X."/>
            <person name="Zody M.C."/>
            <person name="Baldwin J."/>
            <person name="Bloom T."/>
            <person name="Chin C.W."/>
            <person name="Heiman D."/>
            <person name="Nicol R."/>
            <person name="Nusbaum C."/>
            <person name="Young S."/>
            <person name="Wilkinson J."/>
            <person name="Worley K.C."/>
            <person name="Kovar C.L."/>
            <person name="Muzny D.M."/>
            <person name="Gibbs R.A."/>
            <person name="Cree A."/>
            <person name="Dihn H.H."/>
            <person name="Fowler G."/>
            <person name="Jhangiani S."/>
            <person name="Joshi V."/>
            <person name="Lee S."/>
            <person name="Lewis L.R."/>
            <person name="Nazareth L.V."/>
            <person name="Okwuonu G."/>
            <person name="Santibanez J."/>
            <person name="Warren W.C."/>
            <person name="Mardis E.R."/>
            <person name="Weinstock G.M."/>
            <person name="Wilson R.K."/>
            <person name="Delehaunty K."/>
            <person name="Dooling D."/>
            <person name="Fronik C."/>
            <person name="Fulton L."/>
            <person name="Fulton B."/>
            <person name="Graves T."/>
            <person name="Minx P."/>
            <person name="Sodergren E."/>
            <person name="Birney E."/>
            <person name="Margulies E.H."/>
            <person name="Herrero J."/>
            <person name="Green E.D."/>
            <person name="Haussler D."/>
            <person name="Siepel A."/>
            <person name="Goldman N."/>
            <person name="Pollard K.S."/>
            <person name="Pedersen J.S."/>
            <person name="Lander E.S."/>
            <person name="Kellis M."/>
        </authorList>
    </citation>
    <scope>NUCLEOTIDE SEQUENCE [LARGE SCALE GENOMIC DNA]</scope>
    <source>
        <strain evidence="11 12">Thorbecke inbred</strain>
    </source>
</reference>
<dbReference type="Proteomes" id="UP000001811">
    <property type="component" value="Chromosome 1"/>
</dbReference>
<dbReference type="PANTHER" id="PTHR11334">
    <property type="entry name" value="MAS-RELATED G-PROTEIN COUPLED RECEPTOR"/>
    <property type="match status" value="1"/>
</dbReference>
<keyword evidence="8" id="KW-0807">Transducer</keyword>
<evidence type="ECO:0000256" key="9">
    <source>
        <dbReference type="SAM" id="Phobius"/>
    </source>
</evidence>
<dbReference type="InterPro" id="IPR017452">
    <property type="entry name" value="GPCR_Rhodpsn_7TM"/>
</dbReference>
<feature type="transmembrane region" description="Helical" evidence="9">
    <location>
        <begin position="128"/>
        <end position="154"/>
    </location>
</feature>
<dbReference type="Pfam" id="PF00001">
    <property type="entry name" value="7tm_1"/>
    <property type="match status" value="1"/>
</dbReference>
<keyword evidence="5" id="KW-0297">G-protein coupled receptor</keyword>
<dbReference type="PaxDb" id="9986-ENSOCUP00000023147"/>
<organism evidence="11 12">
    <name type="scientific">Oryctolagus cuniculus</name>
    <name type="common">Rabbit</name>
    <dbReference type="NCBI Taxonomy" id="9986"/>
    <lineage>
        <taxon>Eukaryota</taxon>
        <taxon>Metazoa</taxon>
        <taxon>Chordata</taxon>
        <taxon>Craniata</taxon>
        <taxon>Vertebrata</taxon>
        <taxon>Euteleostomi</taxon>
        <taxon>Mammalia</taxon>
        <taxon>Eutheria</taxon>
        <taxon>Euarchontoglires</taxon>
        <taxon>Glires</taxon>
        <taxon>Lagomorpha</taxon>
        <taxon>Leporidae</taxon>
        <taxon>Oryctolagus</taxon>
    </lineage>
</organism>
<keyword evidence="4 9" id="KW-1133">Transmembrane helix</keyword>
<dbReference type="eggNOG" id="ENOG502RTWA">
    <property type="taxonomic scope" value="Eukaryota"/>
</dbReference>
<feature type="domain" description="G-protein coupled receptors family 1 profile" evidence="10">
    <location>
        <begin position="76"/>
        <end position="310"/>
    </location>
</feature>
<evidence type="ECO:0000256" key="7">
    <source>
        <dbReference type="ARBA" id="ARBA00023170"/>
    </source>
</evidence>
<feature type="transmembrane region" description="Helical" evidence="9">
    <location>
        <begin position="292"/>
        <end position="313"/>
    </location>
</feature>
<sequence>EKTCSTRSYKPRIQLFVSVPRDTSGGIPSLNPAIPAWGTTLAPIARASPYDDGAFYAERVILSALIITIAIVGLAGNAAVLWLLGFRVRRNAFTVYVFNLAGADFLLLSCILIDFLIFAIHYFHLSTFSFYITNLLLFMTFFPYIEGLSMLSAISTERCLSVLWPIWYRCHRPRHLSAVMCTLLWALSLVLSMLNGKYCLYWGNSSDYFKCMKIDFTMASWLIFLLVVLLGSSLALLLKILCGSHRVPLTRLYVTVLLTVLVFLLCGLPYGFFFFLVTWIESFNYKSFNRTYLVMTLLSSVNSCANPIIYFFVGSFRQRQRQPLTEVLQRALQGSPEDRE</sequence>
<comment type="subcellular location">
    <subcellularLocation>
        <location evidence="1">Cell membrane</location>
        <topology evidence="1">Multi-pass membrane protein</topology>
    </subcellularLocation>
</comment>
<protein>
    <recommendedName>
        <fullName evidence="10">G-protein coupled receptors family 1 profile domain-containing protein</fullName>
    </recommendedName>
</protein>
<feature type="transmembrane region" description="Helical" evidence="9">
    <location>
        <begin position="252"/>
        <end position="280"/>
    </location>
</feature>
<keyword evidence="12" id="KW-1185">Reference proteome</keyword>
<feature type="transmembrane region" description="Helical" evidence="9">
    <location>
        <begin position="60"/>
        <end position="84"/>
    </location>
</feature>
<feature type="transmembrane region" description="Helical" evidence="9">
    <location>
        <begin position="218"/>
        <end position="240"/>
    </location>
</feature>